<dbReference type="RefSeq" id="YP_009225436.1">
    <property type="nucleotide sequence ID" value="NC_029094.1"/>
</dbReference>
<evidence type="ECO:0000313" key="1">
    <source>
        <dbReference type="EMBL" id="AKO60903.1"/>
    </source>
</evidence>
<sequence length="462" mass="50545">MPMFPIRQPLGGVTNAIQYVMGITPNVFGDTTERDNYATTNPDWLETYDNNENMLVKAGDTFYRRVNGEWEDATFVVGVAGDAEILSNVSPWNYPVKQPNGTFADGELTLNPLTKEVSTPATFRTGVSAGIKLKDTHAISSVGENIAFSNLVSETPFTVGSWVDASFGGAWEGYHRVGGNSFEEVVFQPEFNTTLTNPNFLTPATGNRRTFGFYYKGATAQTDCKIEVFERGKEIFESKLFNIDVGDGFISFEVSQGGSGFVDLNEGTDYQVVFSSVNGDIQLLGNSSGTPYLALKYQEWEDQVVADRTYIDEPPYMNSAITNTFNITTTAITLAFDSVTSSRDVTLSAGEFIVNKAGLYQGQLTVNLDVTLAPVISFWVERYRGGVWSLLDNSLASIRNLTDTTAIMQLSTGVPLQAGEKFRIRALRTGLGTVNLLSDIVTTPLGNLTQRPAIVSFRRIGS</sequence>
<organism evidence="1 2">
    <name type="scientific">Pseudoalteromonas phage H101</name>
    <dbReference type="NCBI Taxonomy" id="1654919"/>
    <lineage>
        <taxon>Viruses</taxon>
        <taxon>Duplodnaviria</taxon>
        <taxon>Heunggongvirae</taxon>
        <taxon>Uroviricota</taxon>
        <taxon>Caudoviricetes</taxon>
        <taxon>Shandongvirus</taxon>
        <taxon>Shandongvirus H101</taxon>
    </lineage>
</organism>
<proteinExistence type="predicted"/>
<dbReference type="EMBL" id="KR534323">
    <property type="protein sequence ID" value="AKO60903.1"/>
    <property type="molecule type" value="Genomic_DNA"/>
</dbReference>
<accession>A0A0H4IRL1</accession>
<name>A0A0H4IRL1_9CAUD</name>
<keyword evidence="2" id="KW-1185">Reference proteome</keyword>
<reference evidence="1 2" key="1">
    <citation type="submission" date="2015-05" db="EMBL/GenBank/DDBJ databases">
        <authorList>
            <person name="Wang D.B."/>
            <person name="Wang M."/>
        </authorList>
    </citation>
    <scope>NUCLEOTIDE SEQUENCE [LARGE SCALE GENOMIC DNA]</scope>
</reference>
<dbReference type="KEGG" id="vg:26796497"/>
<protein>
    <submittedName>
        <fullName evidence="1">Uncharacterized protein</fullName>
    </submittedName>
</protein>
<dbReference type="Proteomes" id="UP000202763">
    <property type="component" value="Segment"/>
</dbReference>
<dbReference type="GeneID" id="26796497"/>
<evidence type="ECO:0000313" key="2">
    <source>
        <dbReference type="Proteomes" id="UP000202763"/>
    </source>
</evidence>